<dbReference type="FunFam" id="3.40.50.300:FF:004038">
    <property type="entry name" value="DNA replication ATP-dependent helicase/nuclease DNA2"/>
    <property type="match status" value="1"/>
</dbReference>
<keyword evidence="11" id="KW-0547">Nucleotide-binding</keyword>
<dbReference type="InterPro" id="IPR027417">
    <property type="entry name" value="P-loop_NTPase"/>
</dbReference>
<keyword evidence="19" id="KW-0238">DNA-binding</keyword>
<dbReference type="PANTHER" id="PTHR36531:SF6">
    <property type="entry name" value="DNA REPLICATION ATP-DEPENDENT HELICASE_NUCLEASE DNA2"/>
    <property type="match status" value="1"/>
</dbReference>
<comment type="cofactor">
    <cofactor evidence="1">
        <name>[4Fe-4S] cluster</name>
        <dbReference type="ChEBI" id="CHEBI:49883"/>
    </cofactor>
</comment>
<reference evidence="30" key="3">
    <citation type="submission" date="2025-09" db="UniProtKB">
        <authorList>
            <consortium name="Ensembl"/>
        </authorList>
    </citation>
    <scope>IDENTIFICATION</scope>
</reference>
<dbReference type="VGNC" id="VGNC:5446">
    <property type="gene designation" value="DNA2"/>
</dbReference>
<dbReference type="Pfam" id="PF21123">
    <property type="entry name" value="Dna2_Rift"/>
    <property type="match status" value="1"/>
</dbReference>
<dbReference type="Proteomes" id="UP000002277">
    <property type="component" value="Chromosome 10"/>
</dbReference>
<comment type="catalytic activity">
    <reaction evidence="25">
        <text>ATP + H2O = ADP + phosphate + H(+)</text>
        <dbReference type="Rhea" id="RHEA:13065"/>
        <dbReference type="ChEBI" id="CHEBI:15377"/>
        <dbReference type="ChEBI" id="CHEBI:15378"/>
        <dbReference type="ChEBI" id="CHEBI:30616"/>
        <dbReference type="ChEBI" id="CHEBI:43474"/>
        <dbReference type="ChEBI" id="CHEBI:456216"/>
        <dbReference type="EC" id="3.6.4.12"/>
    </reaction>
</comment>
<dbReference type="CDD" id="cd22318">
    <property type="entry name" value="DNA2_N-like"/>
    <property type="match status" value="1"/>
</dbReference>
<keyword evidence="21" id="KW-0234">DNA repair</keyword>
<evidence type="ECO:0000256" key="17">
    <source>
        <dbReference type="ARBA" id="ARBA00023004"/>
    </source>
</evidence>
<evidence type="ECO:0000256" key="24">
    <source>
        <dbReference type="ARBA" id="ARBA00032548"/>
    </source>
</evidence>
<dbReference type="GO" id="GO:0006281">
    <property type="term" value="P:DNA repair"/>
    <property type="evidence" value="ECO:0007669"/>
    <property type="project" value="UniProtKB-KW"/>
</dbReference>
<dbReference type="PANTHER" id="PTHR36531">
    <property type="entry name" value="CRISPR-ASSOCIATED EXONUCLEASE CAS4"/>
    <property type="match status" value="1"/>
</dbReference>
<evidence type="ECO:0000256" key="22">
    <source>
        <dbReference type="ARBA" id="ARBA00023242"/>
    </source>
</evidence>
<keyword evidence="16" id="KW-0067">ATP-binding</keyword>
<keyword evidence="10" id="KW-0479">Metal-binding</keyword>
<dbReference type="InterPro" id="IPR041677">
    <property type="entry name" value="DNA2/NAM7_AAA_11"/>
</dbReference>
<evidence type="ECO:0000256" key="21">
    <source>
        <dbReference type="ARBA" id="ARBA00023204"/>
    </source>
</evidence>
<dbReference type="GO" id="GO:0006260">
    <property type="term" value="P:DNA replication"/>
    <property type="evidence" value="ECO:0007669"/>
    <property type="project" value="UniProtKB-KW"/>
</dbReference>
<evidence type="ECO:0000256" key="3">
    <source>
        <dbReference type="ARBA" id="ARBA00004173"/>
    </source>
</evidence>
<evidence type="ECO:0000313" key="31">
    <source>
        <dbReference type="Proteomes" id="UP000002277"/>
    </source>
</evidence>
<dbReference type="SUPFAM" id="SSF52540">
    <property type="entry name" value="P-loop containing nucleoside triphosphate hydrolases"/>
    <property type="match status" value="2"/>
</dbReference>
<feature type="domain" description="DNA2/NAM7 helicase-like C-terminal" evidence="28">
    <location>
        <begin position="636"/>
        <end position="745"/>
    </location>
</feature>
<evidence type="ECO:0000256" key="16">
    <source>
        <dbReference type="ARBA" id="ARBA00022840"/>
    </source>
</evidence>
<dbReference type="Pfam" id="PF13087">
    <property type="entry name" value="AAA_12"/>
    <property type="match status" value="1"/>
</dbReference>
<dbReference type="AlphaFoldDB" id="A0A2I3TI26"/>
<dbReference type="Bgee" id="ENSPTRG00000002556">
    <property type="expression patterns" value="Expressed in thymus and 21 other cell types or tissues"/>
</dbReference>
<evidence type="ECO:0000256" key="6">
    <source>
        <dbReference type="ARBA" id="ARBA00021516"/>
    </source>
</evidence>
<gene>
    <name evidence="30 32" type="primary">DNA2</name>
</gene>
<organism evidence="30 31">
    <name type="scientific">Pan troglodytes</name>
    <name type="common">Chimpanzee</name>
    <dbReference type="NCBI Taxonomy" id="9598"/>
    <lineage>
        <taxon>Eukaryota</taxon>
        <taxon>Metazoa</taxon>
        <taxon>Chordata</taxon>
        <taxon>Craniata</taxon>
        <taxon>Vertebrata</taxon>
        <taxon>Euteleostomi</taxon>
        <taxon>Mammalia</taxon>
        <taxon>Eutheria</taxon>
        <taxon>Euarchontoglires</taxon>
        <taxon>Primates</taxon>
        <taxon>Haplorrhini</taxon>
        <taxon>Catarrhini</taxon>
        <taxon>Hominidae</taxon>
        <taxon>Pan</taxon>
    </lineage>
</organism>
<evidence type="ECO:0000259" key="27">
    <source>
        <dbReference type="Pfam" id="PF13086"/>
    </source>
</evidence>
<dbReference type="InterPro" id="IPR048459">
    <property type="entry name" value="DNA2_Rift"/>
</dbReference>
<dbReference type="EMBL" id="AACZ04041192">
    <property type="status" value="NOT_ANNOTATED_CDS"/>
    <property type="molecule type" value="Genomic_DNA"/>
</dbReference>
<dbReference type="Ensembl" id="ENSPTRT00000090123.1">
    <property type="protein sequence ID" value="ENSPTRP00000088888.1"/>
    <property type="gene ID" value="ENSPTRG00000002556.7"/>
</dbReference>
<dbReference type="Pfam" id="PF08696">
    <property type="entry name" value="Dna2"/>
    <property type="match status" value="1"/>
</dbReference>
<dbReference type="InterPro" id="IPR014808">
    <property type="entry name" value="DNA_replication_fac_Dna2_N"/>
</dbReference>
<evidence type="ECO:0000256" key="12">
    <source>
        <dbReference type="ARBA" id="ARBA00022759"/>
    </source>
</evidence>
<evidence type="ECO:0000256" key="10">
    <source>
        <dbReference type="ARBA" id="ARBA00022723"/>
    </source>
</evidence>
<dbReference type="GO" id="GO:0005634">
    <property type="term" value="C:nucleus"/>
    <property type="evidence" value="ECO:0007669"/>
    <property type="project" value="UniProtKB-SubCell"/>
</dbReference>
<dbReference type="GO" id="GO:0003677">
    <property type="term" value="F:DNA binding"/>
    <property type="evidence" value="ECO:0007669"/>
    <property type="project" value="UniProtKB-KW"/>
</dbReference>
<evidence type="ECO:0000259" key="26">
    <source>
        <dbReference type="Pfam" id="PF08696"/>
    </source>
</evidence>
<dbReference type="GO" id="GO:0004519">
    <property type="term" value="F:endonuclease activity"/>
    <property type="evidence" value="ECO:0007669"/>
    <property type="project" value="UniProtKB-KW"/>
</dbReference>
<evidence type="ECO:0000259" key="29">
    <source>
        <dbReference type="Pfam" id="PF21123"/>
    </source>
</evidence>
<accession>A0A2I3TI26</accession>
<keyword evidence="7" id="KW-0004">4Fe-4S</keyword>
<dbReference type="Gene3D" id="3.90.320.10">
    <property type="match status" value="1"/>
</dbReference>
<keyword evidence="31" id="KW-1185">Reference proteome</keyword>
<evidence type="ECO:0000256" key="25">
    <source>
        <dbReference type="ARBA" id="ARBA00047995"/>
    </source>
</evidence>
<evidence type="ECO:0000256" key="11">
    <source>
        <dbReference type="ARBA" id="ARBA00022741"/>
    </source>
</evidence>
<dbReference type="InterPro" id="IPR041679">
    <property type="entry name" value="DNA2/NAM7-like_C"/>
</dbReference>
<keyword evidence="15" id="KW-0347">Helicase</keyword>
<evidence type="ECO:0000256" key="1">
    <source>
        <dbReference type="ARBA" id="ARBA00001966"/>
    </source>
</evidence>
<dbReference type="GO" id="GO:0046872">
    <property type="term" value="F:metal ion binding"/>
    <property type="evidence" value="ECO:0007669"/>
    <property type="project" value="UniProtKB-KW"/>
</dbReference>
<evidence type="ECO:0000256" key="8">
    <source>
        <dbReference type="ARBA" id="ARBA00022705"/>
    </source>
</evidence>
<comment type="subcellular location">
    <subcellularLocation>
        <location evidence="3">Mitochondrion</location>
    </subcellularLocation>
    <subcellularLocation>
        <location evidence="2">Nucleus</location>
    </subcellularLocation>
</comment>
<evidence type="ECO:0000313" key="32">
    <source>
        <dbReference type="VGNC" id="VGNC:5446"/>
    </source>
</evidence>
<evidence type="ECO:0000256" key="18">
    <source>
        <dbReference type="ARBA" id="ARBA00023014"/>
    </source>
</evidence>
<keyword evidence="17" id="KW-0408">Iron</keyword>
<proteinExistence type="inferred from homology"/>
<keyword evidence="13" id="KW-0227">DNA damage</keyword>
<keyword evidence="23" id="KW-0511">Multifunctional enzyme</keyword>
<dbReference type="Gene3D" id="3.40.50.300">
    <property type="entry name" value="P-loop containing nucleotide triphosphate hydrolases"/>
    <property type="match status" value="1"/>
</dbReference>
<feature type="domain" description="DNA2 rift barrel" evidence="29">
    <location>
        <begin position="436"/>
        <end position="533"/>
    </location>
</feature>
<evidence type="ECO:0000256" key="19">
    <source>
        <dbReference type="ARBA" id="ARBA00023125"/>
    </source>
</evidence>
<evidence type="ECO:0000256" key="4">
    <source>
        <dbReference type="ARBA" id="ARBA00007913"/>
    </source>
</evidence>
<name>A0A2I3TI26_PANTR</name>
<dbReference type="CDD" id="cd18808">
    <property type="entry name" value="SF1_C_Upf1"/>
    <property type="match status" value="1"/>
</dbReference>
<keyword evidence="14" id="KW-0378">Hydrolase</keyword>
<comment type="similarity">
    <text evidence="4">Belongs to the DNA2/NAM7 helicase family.</text>
</comment>
<keyword evidence="8" id="KW-0235">DNA replication</keyword>
<evidence type="ECO:0000256" key="2">
    <source>
        <dbReference type="ARBA" id="ARBA00004123"/>
    </source>
</evidence>
<keyword evidence="18" id="KW-0411">Iron-sulfur</keyword>
<evidence type="ECO:0000256" key="7">
    <source>
        <dbReference type="ARBA" id="ARBA00022485"/>
    </source>
</evidence>
<dbReference type="InterPro" id="IPR011604">
    <property type="entry name" value="PDDEXK-like_dom_sf"/>
</dbReference>
<feature type="domain" description="DNA2/NAM7 helicase helicase" evidence="27">
    <location>
        <begin position="593"/>
        <end position="629"/>
    </location>
</feature>
<dbReference type="GO" id="GO:0003678">
    <property type="term" value="F:DNA helicase activity"/>
    <property type="evidence" value="ECO:0007669"/>
    <property type="project" value="UniProtKB-EC"/>
</dbReference>
<keyword evidence="9" id="KW-0540">Nuclease</keyword>
<keyword evidence="20" id="KW-0496">Mitochondrion</keyword>
<reference evidence="30 31" key="1">
    <citation type="journal article" date="2005" name="Nature">
        <title>Initial sequence of the chimpanzee genome and comparison with the human genome.</title>
        <authorList>
            <consortium name="Chimpanzee sequencing and analysis consortium"/>
        </authorList>
    </citation>
    <scope>NUCLEOTIDE SEQUENCE [LARGE SCALE GENOMIC DNA]</scope>
</reference>
<dbReference type="Pfam" id="PF13086">
    <property type="entry name" value="AAA_11"/>
    <property type="match status" value="1"/>
</dbReference>
<evidence type="ECO:0000259" key="28">
    <source>
        <dbReference type="Pfam" id="PF13087"/>
    </source>
</evidence>
<dbReference type="EMBL" id="AACZ04041193">
    <property type="status" value="NOT_ANNOTATED_CDS"/>
    <property type="molecule type" value="Genomic_DNA"/>
</dbReference>
<dbReference type="EC" id="3.6.4.12" evidence="5"/>
<dbReference type="GO" id="GO:0051539">
    <property type="term" value="F:4 iron, 4 sulfur cluster binding"/>
    <property type="evidence" value="ECO:0007669"/>
    <property type="project" value="UniProtKB-KW"/>
</dbReference>
<evidence type="ECO:0000256" key="20">
    <source>
        <dbReference type="ARBA" id="ARBA00023128"/>
    </source>
</evidence>
<evidence type="ECO:0000256" key="23">
    <source>
        <dbReference type="ARBA" id="ARBA00023268"/>
    </source>
</evidence>
<evidence type="ECO:0000256" key="15">
    <source>
        <dbReference type="ARBA" id="ARBA00022806"/>
    </source>
</evidence>
<dbReference type="GO" id="GO:0005524">
    <property type="term" value="F:ATP binding"/>
    <property type="evidence" value="ECO:0007669"/>
    <property type="project" value="UniProtKB-KW"/>
</dbReference>
<evidence type="ECO:0000256" key="9">
    <source>
        <dbReference type="ARBA" id="ARBA00022722"/>
    </source>
</evidence>
<protein>
    <recommendedName>
        <fullName evidence="6">DNA replication ATP-dependent helicase/nuclease DNA2</fullName>
        <ecNumber evidence="5">3.6.4.12</ecNumber>
    </recommendedName>
    <alternativeName>
        <fullName evidence="24">DNA replication ATP-dependent helicase-like homolog</fullName>
    </alternativeName>
</protein>
<dbReference type="GeneTree" id="ENSGT00780000122010"/>
<reference evidence="30" key="2">
    <citation type="submission" date="2025-08" db="UniProtKB">
        <authorList>
            <consortium name="Ensembl"/>
        </authorList>
    </citation>
    <scope>IDENTIFICATION</scope>
</reference>
<dbReference type="GO" id="GO:0005739">
    <property type="term" value="C:mitochondrion"/>
    <property type="evidence" value="ECO:0007669"/>
    <property type="project" value="UniProtKB-SubCell"/>
</dbReference>
<dbReference type="InterPro" id="IPR047187">
    <property type="entry name" value="SF1_C_Upf1"/>
</dbReference>
<evidence type="ECO:0000313" key="30">
    <source>
        <dbReference type="Ensembl" id="ENSPTRP00000088888.1"/>
    </source>
</evidence>
<dbReference type="GO" id="GO:0016887">
    <property type="term" value="F:ATP hydrolysis activity"/>
    <property type="evidence" value="ECO:0007669"/>
    <property type="project" value="RHEA"/>
</dbReference>
<sequence length="818" mass="93049">MEQLNELELLMEKSFWEEAELPAELFQKKVVVASFPGTVLSTGMDNRYLVLAVNTVQNKEGNCEKRLVITASQSLENKELCILRNDCQGYIIHLEGDYMLISGTSIASSIRCMRRAVLSETFRVNNIPATREAEVFQKANNNSFLQELAFQTIQEIRHLKKCKYRLNLSQDEIKQEVEDYLPSFCKWAGDFMHKNTSTDFPQMQLSLPSDNSKDNSTCNIEVVKPMDIEESIWSPRFGLKGKIDVTVGVKIHRGYKTKYKIMPLELKTGKESNSIEHRSQVVLYTLLSQERRADPEAGLLLYLKTGQMYPVPANHLDKRELLKLRNQMAFSLFHRISKSATRQKTQLASLPQIIEEEKTCKYCSQIGNCALYSRAVEQQMDGSSVPIVMLPKIEEETQHLKQTHLEYFSLWCLMLTLESQSKDNKKNHQNIWLMPASEMEKSGSCIGNLIRMEHVKIVCDGQYLHNFQCKHGAIPVTNLMAGDRVIVSGEERSLFALSRGYVKEINMTTVTCLLDRNLSVLPESTLFRLDQEEKNCDIDTPLGNLSKLMENTFVSKKLRDLIIDFREPQFISYLSSVLPHDAKDTVACILKGLNKPQRQAMKKVLLSKDYTLIVGMPGTGKTTTICTLVPAPEQVEKGGVSNVTEAKLIVFLTSIFVKAGCSPSDIGIIAPYRQQLKIINDLLARSIGMVEVNTVDKYQGRDKSIVLVSFVRSNKDGTVGELLKDWRRLNVAITRAKHKLILLGCVPSLNCYPPLEKLLNHLNSEKLISFFFCIWSHLINMKVFATYWVTFKENKTLFPLPFHTRAVSPLATQVYRKL</sequence>
<keyword evidence="22" id="KW-0539">Nucleus</keyword>
<feature type="domain" description="DNA replication factor Dna2 N-terminal" evidence="26">
    <location>
        <begin position="67"/>
        <end position="248"/>
    </location>
</feature>
<keyword evidence="12" id="KW-0255">Endonuclease</keyword>
<dbReference type="InterPro" id="IPR051827">
    <property type="entry name" value="Cas4_exonuclease"/>
</dbReference>
<evidence type="ECO:0000256" key="5">
    <source>
        <dbReference type="ARBA" id="ARBA00012551"/>
    </source>
</evidence>
<evidence type="ECO:0000256" key="14">
    <source>
        <dbReference type="ARBA" id="ARBA00022801"/>
    </source>
</evidence>
<evidence type="ECO:0000256" key="13">
    <source>
        <dbReference type="ARBA" id="ARBA00022763"/>
    </source>
</evidence>